<feature type="transmembrane region" description="Helical" evidence="7">
    <location>
        <begin position="336"/>
        <end position="355"/>
    </location>
</feature>
<dbReference type="Pfam" id="PF07690">
    <property type="entry name" value="MFS_1"/>
    <property type="match status" value="1"/>
</dbReference>
<evidence type="ECO:0000256" key="7">
    <source>
        <dbReference type="SAM" id="Phobius"/>
    </source>
</evidence>
<evidence type="ECO:0008006" key="10">
    <source>
        <dbReference type="Google" id="ProtNLM"/>
    </source>
</evidence>
<dbReference type="InterPro" id="IPR049680">
    <property type="entry name" value="FLVCR1-2_SLC49-like"/>
</dbReference>
<dbReference type="EMBL" id="JAOQBH010000008">
    <property type="protein sequence ID" value="KAJ4131650.1"/>
    <property type="molecule type" value="Genomic_DNA"/>
</dbReference>
<feature type="region of interest" description="Disordered" evidence="6">
    <location>
        <begin position="20"/>
        <end position="45"/>
    </location>
</feature>
<evidence type="ECO:0000313" key="9">
    <source>
        <dbReference type="Proteomes" id="UP001152024"/>
    </source>
</evidence>
<dbReference type="SUPFAM" id="SSF103473">
    <property type="entry name" value="MFS general substrate transporter"/>
    <property type="match status" value="1"/>
</dbReference>
<keyword evidence="9" id="KW-1185">Reference proteome</keyword>
<evidence type="ECO:0000256" key="1">
    <source>
        <dbReference type="ARBA" id="ARBA00004141"/>
    </source>
</evidence>
<accession>A0ABQ8RD92</accession>
<evidence type="ECO:0000256" key="4">
    <source>
        <dbReference type="ARBA" id="ARBA00023136"/>
    </source>
</evidence>
<keyword evidence="4 7" id="KW-0472">Membrane</keyword>
<protein>
    <recommendedName>
        <fullName evidence="10">Major facilitator superfamily transporter</fullName>
    </recommendedName>
</protein>
<feature type="transmembrane region" description="Helical" evidence="7">
    <location>
        <begin position="367"/>
        <end position="388"/>
    </location>
</feature>
<feature type="transmembrane region" description="Helical" evidence="7">
    <location>
        <begin position="97"/>
        <end position="118"/>
    </location>
</feature>
<keyword evidence="5" id="KW-0325">Glycoprotein</keyword>
<name>A0ABQ8RD92_FUSEQ</name>
<dbReference type="Proteomes" id="UP001152024">
    <property type="component" value="Unassembled WGS sequence"/>
</dbReference>
<feature type="transmembrane region" description="Helical" evidence="7">
    <location>
        <begin position="192"/>
        <end position="213"/>
    </location>
</feature>
<reference evidence="8" key="1">
    <citation type="submission" date="2022-09" db="EMBL/GenBank/DDBJ databases">
        <title>Fusarium specimens isolated from Avocado Roots.</title>
        <authorList>
            <person name="Stajich J."/>
            <person name="Roper C."/>
            <person name="Heimlech-Rivalta G."/>
        </authorList>
    </citation>
    <scope>NUCLEOTIDE SEQUENCE</scope>
    <source>
        <strain evidence="8">CF00095</strain>
    </source>
</reference>
<keyword evidence="3 7" id="KW-1133">Transmembrane helix</keyword>
<feature type="transmembrane region" description="Helical" evidence="7">
    <location>
        <begin position="306"/>
        <end position="324"/>
    </location>
</feature>
<feature type="transmembrane region" description="Helical" evidence="7">
    <location>
        <begin position="125"/>
        <end position="144"/>
    </location>
</feature>
<keyword evidence="2 7" id="KW-0812">Transmembrane</keyword>
<proteinExistence type="predicted"/>
<feature type="transmembrane region" description="Helical" evidence="7">
    <location>
        <begin position="219"/>
        <end position="242"/>
    </location>
</feature>
<dbReference type="InterPro" id="IPR011701">
    <property type="entry name" value="MFS"/>
</dbReference>
<evidence type="ECO:0000256" key="5">
    <source>
        <dbReference type="ARBA" id="ARBA00023180"/>
    </source>
</evidence>
<dbReference type="PANTHER" id="PTHR10924">
    <property type="entry name" value="MAJOR FACILITATOR SUPERFAMILY PROTEIN-RELATED"/>
    <property type="match status" value="1"/>
</dbReference>
<evidence type="ECO:0000256" key="2">
    <source>
        <dbReference type="ARBA" id="ARBA00022692"/>
    </source>
</evidence>
<feature type="transmembrane region" description="Helical" evidence="7">
    <location>
        <begin position="150"/>
        <end position="171"/>
    </location>
</feature>
<feature type="transmembrane region" description="Helical" evidence="7">
    <location>
        <begin position="437"/>
        <end position="457"/>
    </location>
</feature>
<feature type="transmembrane region" description="Helical" evidence="7">
    <location>
        <begin position="400"/>
        <end position="417"/>
    </location>
</feature>
<evidence type="ECO:0000313" key="8">
    <source>
        <dbReference type="EMBL" id="KAJ4131650.1"/>
    </source>
</evidence>
<dbReference type="PANTHER" id="PTHR10924:SF6">
    <property type="entry name" value="SOLUTE CARRIER FAMILY 49 MEMBER A3"/>
    <property type="match status" value="1"/>
</dbReference>
<evidence type="ECO:0000256" key="3">
    <source>
        <dbReference type="ARBA" id="ARBA00022989"/>
    </source>
</evidence>
<comment type="caution">
    <text evidence="8">The sequence shown here is derived from an EMBL/GenBank/DDBJ whole genome shotgun (WGS) entry which is preliminary data.</text>
</comment>
<comment type="subcellular location">
    <subcellularLocation>
        <location evidence="1">Membrane</location>
        <topology evidence="1">Multi-pass membrane protein</topology>
    </subcellularLocation>
</comment>
<feature type="transmembrane region" description="Helical" evidence="7">
    <location>
        <begin position="59"/>
        <end position="77"/>
    </location>
</feature>
<dbReference type="Gene3D" id="1.20.1250.20">
    <property type="entry name" value="MFS general substrate transporter like domains"/>
    <property type="match status" value="2"/>
</dbReference>
<evidence type="ECO:0000256" key="6">
    <source>
        <dbReference type="SAM" id="MobiDB-lite"/>
    </source>
</evidence>
<feature type="transmembrane region" description="Helical" evidence="7">
    <location>
        <begin position="263"/>
        <end position="286"/>
    </location>
</feature>
<gene>
    <name evidence="8" type="ORF">NW768_005843</name>
</gene>
<dbReference type="InterPro" id="IPR036259">
    <property type="entry name" value="MFS_trans_sf"/>
</dbReference>
<sequence length="484" mass="51963">MSGDGAGVRFWRKQKLGSRDFTLSEPRETGEVEGEGEGERDGSIRQGASTEYRTYKRRWFGLIQLTLMNIIVSWDWMTYAPVASHAAEYYNVRESTINWISTAFFLAFVAVFPISIAILHRGPKLAFMTSAVLILIGNWIRYAGSTKASGGSIAFAMAGEIVIGFAQPFILAAPTRYSDLWFTDRGRVAATALASLANPFGAAVGQLITPLMVQKAGDVSSMVLYISIISSVCALPAFVIPAKPPSPVGPASETPKLSLRESIGVLSSSLEVWLILIPFAVYVGFFNSISSLLNQILKPYGISDDQAGIGGAVLIVVGLVAAAVSSPIIDRTKSFLLTLKILVPLVGISYLIFVWMPETKDVAGPYVVLAILGASSFSLVPVALEFLIELSHPLSPEVTSTLAWAGGQLFGAIFIIISDALAADKDASPPKNMKNALVFQAVVALAVVPLPLCLGLFGRENKTALRRIRSDEQNRSNTTITTNP</sequence>
<organism evidence="8 9">
    <name type="scientific">Fusarium equiseti</name>
    <name type="common">Fusarium scirpi</name>
    <dbReference type="NCBI Taxonomy" id="61235"/>
    <lineage>
        <taxon>Eukaryota</taxon>
        <taxon>Fungi</taxon>
        <taxon>Dikarya</taxon>
        <taxon>Ascomycota</taxon>
        <taxon>Pezizomycotina</taxon>
        <taxon>Sordariomycetes</taxon>
        <taxon>Hypocreomycetidae</taxon>
        <taxon>Hypocreales</taxon>
        <taxon>Nectriaceae</taxon>
        <taxon>Fusarium</taxon>
        <taxon>Fusarium incarnatum-equiseti species complex</taxon>
    </lineage>
</organism>